<dbReference type="InterPro" id="IPR000182">
    <property type="entry name" value="GNAT_dom"/>
</dbReference>
<dbReference type="PANTHER" id="PTHR43328">
    <property type="entry name" value="ACETYLTRANSFERASE-RELATED"/>
    <property type="match status" value="1"/>
</dbReference>
<evidence type="ECO:0000259" key="1">
    <source>
        <dbReference type="PROSITE" id="PS51186"/>
    </source>
</evidence>
<gene>
    <name evidence="2" type="ORF">M1E25_08000</name>
</gene>
<feature type="domain" description="N-acetyltransferase" evidence="1">
    <location>
        <begin position="4"/>
        <end position="158"/>
    </location>
</feature>
<dbReference type="EMBL" id="JAMQGM010000017">
    <property type="protein sequence ID" value="MCM2577293.1"/>
    <property type="molecule type" value="Genomic_DNA"/>
</dbReference>
<dbReference type="CDD" id="cd04301">
    <property type="entry name" value="NAT_SF"/>
    <property type="match status" value="1"/>
</dbReference>
<dbReference type="Proteomes" id="UP001167160">
    <property type="component" value="Unassembled WGS sequence"/>
</dbReference>
<comment type="caution">
    <text evidence="2">The sequence shown here is derived from an EMBL/GenBank/DDBJ whole genome shotgun (WGS) entry which is preliminary data.</text>
</comment>
<keyword evidence="3" id="KW-1185">Reference proteome</keyword>
<dbReference type="Gene3D" id="3.40.630.30">
    <property type="match status" value="1"/>
</dbReference>
<protein>
    <submittedName>
        <fullName evidence="2">GNAT family N-acetyltransferase</fullName>
    </submittedName>
</protein>
<proteinExistence type="predicted"/>
<dbReference type="PROSITE" id="PS51186">
    <property type="entry name" value="GNAT"/>
    <property type="match status" value="1"/>
</dbReference>
<reference evidence="2" key="1">
    <citation type="journal article" date="2023" name="Int. J. Syst. Evol. Microbiol.">
        <title>Streptomyces meridianus sp. nov. isolated from brackish water of the Tagus estuary in Alcochete, Portugal.</title>
        <authorList>
            <person name="Santos J.D.N."/>
            <person name="Klimek D."/>
            <person name="Calusinska M."/>
            <person name="Lobo Da Cunha A."/>
            <person name="Catita J."/>
            <person name="Goncalves H."/>
            <person name="Gonzalez I."/>
            <person name="Reyes F."/>
            <person name="Lage O.M."/>
        </authorList>
    </citation>
    <scope>NUCLEOTIDE SEQUENCE</scope>
    <source>
        <strain evidence="2">MTZ3.1</strain>
    </source>
</reference>
<dbReference type="InterPro" id="IPR016181">
    <property type="entry name" value="Acyl_CoA_acyltransferase"/>
</dbReference>
<dbReference type="PANTHER" id="PTHR43328:SF1">
    <property type="entry name" value="N-ACETYLTRANSFERASE DOMAIN-CONTAINING PROTEIN"/>
    <property type="match status" value="1"/>
</dbReference>
<dbReference type="SUPFAM" id="SSF55729">
    <property type="entry name" value="Acyl-CoA N-acyltransferases (Nat)"/>
    <property type="match status" value="1"/>
</dbReference>
<organism evidence="2 3">
    <name type="scientific">Streptomyces meridianus</name>
    <dbReference type="NCBI Taxonomy" id="2938945"/>
    <lineage>
        <taxon>Bacteria</taxon>
        <taxon>Bacillati</taxon>
        <taxon>Actinomycetota</taxon>
        <taxon>Actinomycetes</taxon>
        <taxon>Kitasatosporales</taxon>
        <taxon>Streptomycetaceae</taxon>
        <taxon>Streptomyces</taxon>
    </lineage>
</organism>
<evidence type="ECO:0000313" key="3">
    <source>
        <dbReference type="Proteomes" id="UP001167160"/>
    </source>
</evidence>
<name>A0ABT0X5U5_9ACTN</name>
<dbReference type="RefSeq" id="WP_251411882.1">
    <property type="nucleotide sequence ID" value="NZ_JAMQGM010000017.1"/>
</dbReference>
<sequence length="158" mass="17486">MSGVRLRECEQSDLERFFAFQLDREANRMAAFTREDPADRAAFDALWRRITADGSVVTRTVTVDGEVAGSIMTFLRDGGGTEVTYWIDPARWGRGIASQALAALLDEVETRPLHARVAKDNVRSLGVLRRNGFTVVGEDSGYAAGRGEVVEEYLMRLG</sequence>
<dbReference type="Pfam" id="PF13302">
    <property type="entry name" value="Acetyltransf_3"/>
    <property type="match status" value="1"/>
</dbReference>
<accession>A0ABT0X5U5</accession>
<evidence type="ECO:0000313" key="2">
    <source>
        <dbReference type="EMBL" id="MCM2577293.1"/>
    </source>
</evidence>